<accession>A0A4Q5LQN8</accession>
<dbReference type="Proteomes" id="UP000293162">
    <property type="component" value="Unassembled WGS sequence"/>
</dbReference>
<organism evidence="1 2">
    <name type="scientific">Emticicia agri</name>
    <dbReference type="NCBI Taxonomy" id="2492393"/>
    <lineage>
        <taxon>Bacteria</taxon>
        <taxon>Pseudomonadati</taxon>
        <taxon>Bacteroidota</taxon>
        <taxon>Cytophagia</taxon>
        <taxon>Cytophagales</taxon>
        <taxon>Leadbetterellaceae</taxon>
        <taxon>Emticicia</taxon>
    </lineage>
</organism>
<reference evidence="1 2" key="1">
    <citation type="submission" date="2019-02" db="EMBL/GenBank/DDBJ databases">
        <title>Bacterial novel species Emticicia sp. 17J42-9 isolated from soil.</title>
        <authorList>
            <person name="Jung H.-Y."/>
        </authorList>
    </citation>
    <scope>NUCLEOTIDE SEQUENCE [LARGE SCALE GENOMIC DNA]</scope>
    <source>
        <strain evidence="1 2">17J42-9</strain>
    </source>
</reference>
<sequence length="81" mass="9542">MDNKFEPKIVIDPFSLLVVNARGELRRIYCPFLVKCIVPIDNLVVNQIYSVDMVRTELKEHIYFSLKGKSYLHLRFEILIS</sequence>
<comment type="caution">
    <text evidence="1">The sequence shown here is derived from an EMBL/GenBank/DDBJ whole genome shotgun (WGS) entry which is preliminary data.</text>
</comment>
<dbReference type="RefSeq" id="WP_130024271.1">
    <property type="nucleotide sequence ID" value="NZ_SEWF01000090.1"/>
</dbReference>
<dbReference type="AlphaFoldDB" id="A0A4Q5LQN8"/>
<gene>
    <name evidence="1" type="ORF">EWM59_26685</name>
</gene>
<name>A0A4Q5LQN8_9BACT</name>
<dbReference type="EMBL" id="SEWF01000090">
    <property type="protein sequence ID" value="RYU91801.1"/>
    <property type="molecule type" value="Genomic_DNA"/>
</dbReference>
<dbReference type="OrthoDB" id="679015at2"/>
<evidence type="ECO:0000313" key="2">
    <source>
        <dbReference type="Proteomes" id="UP000293162"/>
    </source>
</evidence>
<protein>
    <submittedName>
        <fullName evidence="1">Uncharacterized protein</fullName>
    </submittedName>
</protein>
<keyword evidence="2" id="KW-1185">Reference proteome</keyword>
<proteinExistence type="predicted"/>
<evidence type="ECO:0000313" key="1">
    <source>
        <dbReference type="EMBL" id="RYU91801.1"/>
    </source>
</evidence>